<dbReference type="GO" id="GO:0004252">
    <property type="term" value="F:serine-type endopeptidase activity"/>
    <property type="evidence" value="ECO:0007669"/>
    <property type="project" value="InterPro"/>
</dbReference>
<dbReference type="EMBL" id="NCKV01015451">
    <property type="protein sequence ID" value="RWS20796.1"/>
    <property type="molecule type" value="Genomic_DNA"/>
</dbReference>
<dbReference type="Proteomes" id="UP000288716">
    <property type="component" value="Unassembled WGS sequence"/>
</dbReference>
<keyword evidence="4" id="KW-0720">Serine protease</keyword>
<comment type="caution">
    <text evidence="5">Lacks conserved residue(s) required for the propagation of feature annotation.</text>
</comment>
<feature type="non-terminal residue" evidence="7">
    <location>
        <position position="146"/>
    </location>
</feature>
<dbReference type="STRING" id="299467.A0A443RZX3"/>
<organism evidence="7 8">
    <name type="scientific">Leptotrombidium deliense</name>
    <dbReference type="NCBI Taxonomy" id="299467"/>
    <lineage>
        <taxon>Eukaryota</taxon>
        <taxon>Metazoa</taxon>
        <taxon>Ecdysozoa</taxon>
        <taxon>Arthropoda</taxon>
        <taxon>Chelicerata</taxon>
        <taxon>Arachnida</taxon>
        <taxon>Acari</taxon>
        <taxon>Acariformes</taxon>
        <taxon>Trombidiformes</taxon>
        <taxon>Prostigmata</taxon>
        <taxon>Anystina</taxon>
        <taxon>Parasitengona</taxon>
        <taxon>Trombiculoidea</taxon>
        <taxon>Trombiculidae</taxon>
        <taxon>Leptotrombidium</taxon>
    </lineage>
</organism>
<accession>A0A443RZX3</accession>
<comment type="similarity">
    <text evidence="1 5">Belongs to the peptidase S8 family.</text>
</comment>
<sequence length="146" mass="15929">MSFSGLRDKFMDDTVKMVKIFCLNQNAIKLANHRINKVYKHRKLIVVSAGNNAYNACLKSPAGSPYAYTVAASNFSNTLASFSNFGKCCNIIAPGVLCKLAVAKNTGFDFSSGTSMATPLIAGWAAVIEGRKRFNDPQKLTDYMDK</sequence>
<evidence type="ECO:0000256" key="5">
    <source>
        <dbReference type="PROSITE-ProRule" id="PRU01240"/>
    </source>
</evidence>
<reference evidence="7 8" key="1">
    <citation type="journal article" date="2018" name="Gigascience">
        <title>Genomes of trombidid mites reveal novel predicted allergens and laterally-transferred genes associated with secondary metabolism.</title>
        <authorList>
            <person name="Dong X."/>
            <person name="Chaisiri K."/>
            <person name="Xia D."/>
            <person name="Armstrong S.D."/>
            <person name="Fang Y."/>
            <person name="Donnelly M.J."/>
            <person name="Kadowaki T."/>
            <person name="McGarry J.W."/>
            <person name="Darby A.C."/>
            <person name="Makepeace B.L."/>
        </authorList>
    </citation>
    <scope>NUCLEOTIDE SEQUENCE [LARGE SCALE GENOMIC DNA]</scope>
    <source>
        <strain evidence="7">UoL-UT</strain>
    </source>
</reference>
<protein>
    <recommendedName>
        <fullName evidence="6">Peptidase S8/S53 domain-containing protein</fullName>
    </recommendedName>
</protein>
<evidence type="ECO:0000256" key="3">
    <source>
        <dbReference type="ARBA" id="ARBA00022801"/>
    </source>
</evidence>
<dbReference type="PROSITE" id="PS00138">
    <property type="entry name" value="SUBTILASE_SER"/>
    <property type="match status" value="1"/>
</dbReference>
<keyword evidence="2" id="KW-0645">Protease</keyword>
<comment type="caution">
    <text evidence="7">The sequence shown here is derived from an EMBL/GenBank/DDBJ whole genome shotgun (WGS) entry which is preliminary data.</text>
</comment>
<dbReference type="OrthoDB" id="206201at2759"/>
<evidence type="ECO:0000256" key="1">
    <source>
        <dbReference type="ARBA" id="ARBA00011073"/>
    </source>
</evidence>
<dbReference type="InterPro" id="IPR000209">
    <property type="entry name" value="Peptidase_S8/S53_dom"/>
</dbReference>
<dbReference type="PANTHER" id="PTHR43806:SF11">
    <property type="entry name" value="CEREVISIN-RELATED"/>
    <property type="match status" value="1"/>
</dbReference>
<dbReference type="AlphaFoldDB" id="A0A443RZX3"/>
<dbReference type="PANTHER" id="PTHR43806">
    <property type="entry name" value="PEPTIDASE S8"/>
    <property type="match status" value="1"/>
</dbReference>
<dbReference type="SUPFAM" id="SSF52743">
    <property type="entry name" value="Subtilisin-like"/>
    <property type="match status" value="1"/>
</dbReference>
<dbReference type="InterPro" id="IPR023828">
    <property type="entry name" value="Peptidase_S8_Ser-AS"/>
</dbReference>
<keyword evidence="8" id="KW-1185">Reference proteome</keyword>
<dbReference type="InterPro" id="IPR036852">
    <property type="entry name" value="Peptidase_S8/S53_dom_sf"/>
</dbReference>
<name>A0A443RZX3_9ACAR</name>
<evidence type="ECO:0000256" key="2">
    <source>
        <dbReference type="ARBA" id="ARBA00022670"/>
    </source>
</evidence>
<evidence type="ECO:0000313" key="7">
    <source>
        <dbReference type="EMBL" id="RWS20796.1"/>
    </source>
</evidence>
<proteinExistence type="inferred from homology"/>
<evidence type="ECO:0000259" key="6">
    <source>
        <dbReference type="Pfam" id="PF00082"/>
    </source>
</evidence>
<dbReference type="PROSITE" id="PS51892">
    <property type="entry name" value="SUBTILASE"/>
    <property type="match status" value="1"/>
</dbReference>
<evidence type="ECO:0000256" key="4">
    <source>
        <dbReference type="ARBA" id="ARBA00022825"/>
    </source>
</evidence>
<evidence type="ECO:0000313" key="8">
    <source>
        <dbReference type="Proteomes" id="UP000288716"/>
    </source>
</evidence>
<dbReference type="InterPro" id="IPR050131">
    <property type="entry name" value="Peptidase_S8_subtilisin-like"/>
</dbReference>
<dbReference type="GO" id="GO:0006508">
    <property type="term" value="P:proteolysis"/>
    <property type="evidence" value="ECO:0007669"/>
    <property type="project" value="UniProtKB-KW"/>
</dbReference>
<gene>
    <name evidence="7" type="ORF">B4U80_00940</name>
</gene>
<feature type="domain" description="Peptidase S8/S53" evidence="6">
    <location>
        <begin position="34"/>
        <end position="130"/>
    </location>
</feature>
<dbReference type="GO" id="GO:0005615">
    <property type="term" value="C:extracellular space"/>
    <property type="evidence" value="ECO:0007669"/>
    <property type="project" value="TreeGrafter"/>
</dbReference>
<dbReference type="Gene3D" id="3.40.50.200">
    <property type="entry name" value="Peptidase S8/S53 domain"/>
    <property type="match status" value="1"/>
</dbReference>
<keyword evidence="3" id="KW-0378">Hydrolase</keyword>
<dbReference type="VEuPathDB" id="VectorBase:LDEU011244"/>
<dbReference type="Pfam" id="PF00082">
    <property type="entry name" value="Peptidase_S8"/>
    <property type="match status" value="1"/>
</dbReference>